<dbReference type="Proteomes" id="UP000027265">
    <property type="component" value="Unassembled WGS sequence"/>
</dbReference>
<evidence type="ECO:0000313" key="2">
    <source>
        <dbReference type="Proteomes" id="UP000027265"/>
    </source>
</evidence>
<reference evidence="2" key="1">
    <citation type="journal article" date="2014" name="Proc. Natl. Acad. Sci. U.S.A.">
        <title>Extensive sampling of basidiomycete genomes demonstrates inadequacy of the white-rot/brown-rot paradigm for wood decay fungi.</title>
        <authorList>
            <person name="Riley R."/>
            <person name="Salamov A.A."/>
            <person name="Brown D.W."/>
            <person name="Nagy L.G."/>
            <person name="Floudas D."/>
            <person name="Held B.W."/>
            <person name="Levasseur A."/>
            <person name="Lombard V."/>
            <person name="Morin E."/>
            <person name="Otillar R."/>
            <person name="Lindquist E.A."/>
            <person name="Sun H."/>
            <person name="LaButti K.M."/>
            <person name="Schmutz J."/>
            <person name="Jabbour D."/>
            <person name="Luo H."/>
            <person name="Baker S.E."/>
            <person name="Pisabarro A.G."/>
            <person name="Walton J.D."/>
            <person name="Blanchette R.A."/>
            <person name="Henrissat B."/>
            <person name="Martin F."/>
            <person name="Cullen D."/>
            <person name="Hibbett D.S."/>
            <person name="Grigoriev I.V."/>
        </authorList>
    </citation>
    <scope>NUCLEOTIDE SEQUENCE [LARGE SCALE GENOMIC DNA]</scope>
    <source>
        <strain evidence="2">MUCL 33604</strain>
    </source>
</reference>
<accession>A0A067Q6B7</accession>
<dbReference type="STRING" id="933084.A0A067Q6B7"/>
<feature type="non-terminal residue" evidence="1">
    <location>
        <position position="1"/>
    </location>
</feature>
<name>A0A067Q6B7_9AGAM</name>
<sequence length="107" mass="11972">IPAAGEWVSEGIFGISVDGSDPSSDESPALIVFECTPLAGVEDDLERESRVLEDCYRLRDIVESLPQTRRYQPSLLYVTWSEDGTPVIPQRLLNKASTFQLQYSTIH</sequence>
<proteinExistence type="predicted"/>
<dbReference type="AlphaFoldDB" id="A0A067Q6B7"/>
<dbReference type="HOGENOM" id="CLU_2391999_0_0_1"/>
<evidence type="ECO:0000313" key="1">
    <source>
        <dbReference type="EMBL" id="KDQ58156.1"/>
    </source>
</evidence>
<keyword evidence="2" id="KW-1185">Reference proteome</keyword>
<protein>
    <submittedName>
        <fullName evidence="1">Uncharacterized protein</fullName>
    </submittedName>
</protein>
<gene>
    <name evidence="1" type="ORF">JAAARDRAFT_129183</name>
</gene>
<dbReference type="EMBL" id="KL197718">
    <property type="protein sequence ID" value="KDQ58156.1"/>
    <property type="molecule type" value="Genomic_DNA"/>
</dbReference>
<dbReference type="InParanoid" id="A0A067Q6B7"/>
<dbReference type="OrthoDB" id="264795at2759"/>
<organism evidence="1 2">
    <name type="scientific">Jaapia argillacea MUCL 33604</name>
    <dbReference type="NCBI Taxonomy" id="933084"/>
    <lineage>
        <taxon>Eukaryota</taxon>
        <taxon>Fungi</taxon>
        <taxon>Dikarya</taxon>
        <taxon>Basidiomycota</taxon>
        <taxon>Agaricomycotina</taxon>
        <taxon>Agaricomycetes</taxon>
        <taxon>Agaricomycetidae</taxon>
        <taxon>Jaapiales</taxon>
        <taxon>Jaapiaceae</taxon>
        <taxon>Jaapia</taxon>
    </lineage>
</organism>